<gene>
    <name evidence="1" type="ORF">NCTC12157_00022</name>
</gene>
<dbReference type="EMBL" id="UGGO01000001">
    <property type="protein sequence ID" value="STQ42369.1"/>
    <property type="molecule type" value="Genomic_DNA"/>
</dbReference>
<dbReference type="AlphaFoldDB" id="A0A377N6L3"/>
<evidence type="ECO:0000313" key="2">
    <source>
        <dbReference type="Proteomes" id="UP000254304"/>
    </source>
</evidence>
<accession>A0A377N6L3</accession>
<evidence type="ECO:0000313" key="1">
    <source>
        <dbReference type="EMBL" id="STQ42369.1"/>
    </source>
</evidence>
<reference evidence="1 2" key="1">
    <citation type="submission" date="2018-06" db="EMBL/GenBank/DDBJ databases">
        <authorList>
            <consortium name="Pathogen Informatics"/>
            <person name="Doyle S."/>
        </authorList>
    </citation>
    <scope>NUCLEOTIDE SEQUENCE [LARGE SCALE GENOMIC DNA]</scope>
    <source>
        <strain evidence="1 2">NCTC12157</strain>
    </source>
</reference>
<sequence length="29" mass="2999">MSKLSQPGALDVVTVGEAMAMFVACETVL</sequence>
<organism evidence="1 2">
    <name type="scientific">Ewingella americana</name>
    <dbReference type="NCBI Taxonomy" id="41202"/>
    <lineage>
        <taxon>Bacteria</taxon>
        <taxon>Pseudomonadati</taxon>
        <taxon>Pseudomonadota</taxon>
        <taxon>Gammaproteobacteria</taxon>
        <taxon>Enterobacterales</taxon>
        <taxon>Yersiniaceae</taxon>
        <taxon>Ewingella</taxon>
    </lineage>
</organism>
<dbReference type="Proteomes" id="UP000254304">
    <property type="component" value="Unassembled WGS sequence"/>
</dbReference>
<protein>
    <submittedName>
        <fullName evidence="1">Uncharacterized protein</fullName>
    </submittedName>
</protein>
<name>A0A377N6L3_9GAMM</name>
<proteinExistence type="predicted"/>